<keyword evidence="3" id="KW-1185">Reference proteome</keyword>
<reference evidence="2 3" key="1">
    <citation type="submission" date="2024-05" db="EMBL/GenBank/DDBJ databases">
        <title>Genome sequencing and assembly of Indian major carp, Cirrhinus mrigala (Hamilton, 1822).</title>
        <authorList>
            <person name="Mohindra V."/>
            <person name="Chowdhury L.M."/>
            <person name="Lal K."/>
            <person name="Jena J.K."/>
        </authorList>
    </citation>
    <scope>NUCLEOTIDE SEQUENCE [LARGE SCALE GENOMIC DNA]</scope>
    <source>
        <strain evidence="2">CM1030</strain>
        <tissue evidence="2">Blood</tissue>
    </source>
</reference>
<evidence type="ECO:0000256" key="1">
    <source>
        <dbReference type="SAM" id="MobiDB-lite"/>
    </source>
</evidence>
<evidence type="ECO:0000313" key="2">
    <source>
        <dbReference type="EMBL" id="KAL0173334.1"/>
    </source>
</evidence>
<accession>A0ABD0PHL9</accession>
<protein>
    <recommendedName>
        <fullName evidence="4">Retrotransposon gag domain-containing protein</fullName>
    </recommendedName>
</protein>
<evidence type="ECO:0008006" key="4">
    <source>
        <dbReference type="Google" id="ProtNLM"/>
    </source>
</evidence>
<feature type="non-terminal residue" evidence="2">
    <location>
        <position position="1"/>
    </location>
</feature>
<dbReference type="Proteomes" id="UP001529510">
    <property type="component" value="Unassembled WGS sequence"/>
</dbReference>
<proteinExistence type="predicted"/>
<name>A0ABD0PHL9_CIRMR</name>
<dbReference type="AlphaFoldDB" id="A0ABD0PHL9"/>
<evidence type="ECO:0000313" key="3">
    <source>
        <dbReference type="Proteomes" id="UP001529510"/>
    </source>
</evidence>
<dbReference type="EMBL" id="JAMKFB020000016">
    <property type="protein sequence ID" value="KAL0173334.1"/>
    <property type="molecule type" value="Genomic_DNA"/>
</dbReference>
<sequence length="236" mass="25378">YFASQRSSGFQTQIIMDPASHLFCLRQGNRPIEDYVVDFCKLCHLVNFNDVALKDIFRAGLSHPIRSGLPGGKIHWSLEQYIDFALLLAGSPFTVGIADEGPRNPTVISNPRKPVHTKPAAPGSAHAIPARPESASVMAALLQPAHKMAAISKPVHKVAAIPEPAHKMAAIPEPAHKMAAIPKPVRKMAAITKPVHKMAALSESLTKMAAPSVPHQVRIISSKSHLTMSAAPKSNQ</sequence>
<organism evidence="2 3">
    <name type="scientific">Cirrhinus mrigala</name>
    <name type="common">Mrigala</name>
    <dbReference type="NCBI Taxonomy" id="683832"/>
    <lineage>
        <taxon>Eukaryota</taxon>
        <taxon>Metazoa</taxon>
        <taxon>Chordata</taxon>
        <taxon>Craniata</taxon>
        <taxon>Vertebrata</taxon>
        <taxon>Euteleostomi</taxon>
        <taxon>Actinopterygii</taxon>
        <taxon>Neopterygii</taxon>
        <taxon>Teleostei</taxon>
        <taxon>Ostariophysi</taxon>
        <taxon>Cypriniformes</taxon>
        <taxon>Cyprinidae</taxon>
        <taxon>Labeoninae</taxon>
        <taxon>Labeonini</taxon>
        <taxon>Cirrhinus</taxon>
    </lineage>
</organism>
<comment type="caution">
    <text evidence="2">The sequence shown here is derived from an EMBL/GenBank/DDBJ whole genome shotgun (WGS) entry which is preliminary data.</text>
</comment>
<feature type="region of interest" description="Disordered" evidence="1">
    <location>
        <begin position="104"/>
        <end position="128"/>
    </location>
</feature>
<feature type="non-terminal residue" evidence="2">
    <location>
        <position position="236"/>
    </location>
</feature>
<gene>
    <name evidence="2" type="ORF">M9458_033645</name>
</gene>